<name>A0A1M6IM99_9CLOT</name>
<evidence type="ECO:0000313" key="8">
    <source>
        <dbReference type="Proteomes" id="UP000184080"/>
    </source>
</evidence>
<evidence type="ECO:0000256" key="2">
    <source>
        <dbReference type="ARBA" id="ARBA00022723"/>
    </source>
</evidence>
<dbReference type="EMBL" id="FQZO01000004">
    <property type="protein sequence ID" value="SHJ35602.1"/>
    <property type="molecule type" value="Genomic_DNA"/>
</dbReference>
<keyword evidence="2" id="KW-0479">Metal-binding</keyword>
<keyword evidence="8" id="KW-1185">Reference proteome</keyword>
<dbReference type="InterPro" id="IPR039650">
    <property type="entry name" value="HdrA-like"/>
</dbReference>
<dbReference type="InterPro" id="IPR036188">
    <property type="entry name" value="FAD/NAD-bd_sf"/>
</dbReference>
<accession>A0A1M6IM99</accession>
<keyword evidence="3" id="KW-0560">Oxidoreductase</keyword>
<keyword evidence="6" id="KW-0812">Transmembrane</keyword>
<keyword evidence="6" id="KW-1133">Transmembrane helix</keyword>
<keyword evidence="4" id="KW-0408">Iron</keyword>
<evidence type="ECO:0000256" key="1">
    <source>
        <dbReference type="ARBA" id="ARBA00022485"/>
    </source>
</evidence>
<keyword evidence="1" id="KW-0004">4Fe-4S</keyword>
<protein>
    <submittedName>
        <fullName evidence="7">FAD dependent oxidoreductase</fullName>
    </submittedName>
</protein>
<dbReference type="AlphaFoldDB" id="A0A1M6IM99"/>
<evidence type="ECO:0000256" key="5">
    <source>
        <dbReference type="ARBA" id="ARBA00023014"/>
    </source>
</evidence>
<dbReference type="STRING" id="1121298.SAMN05444401_2889"/>
<dbReference type="GO" id="GO:0051539">
    <property type="term" value="F:4 iron, 4 sulfur cluster binding"/>
    <property type="evidence" value="ECO:0007669"/>
    <property type="project" value="UniProtKB-KW"/>
</dbReference>
<dbReference type="PANTHER" id="PTHR43498:SF1">
    <property type="entry name" value="COB--COM HETERODISULFIDE REDUCTASE IRON-SULFUR SUBUNIT A"/>
    <property type="match status" value="1"/>
</dbReference>
<dbReference type="GO" id="GO:0046872">
    <property type="term" value="F:metal ion binding"/>
    <property type="evidence" value="ECO:0007669"/>
    <property type="project" value="UniProtKB-KW"/>
</dbReference>
<gene>
    <name evidence="7" type="ORF">SAMN05444401_2889</name>
</gene>
<feature type="transmembrane region" description="Helical" evidence="6">
    <location>
        <begin position="6"/>
        <end position="25"/>
    </location>
</feature>
<organism evidence="7 8">
    <name type="scientific">Clostridium amylolyticum</name>
    <dbReference type="NCBI Taxonomy" id="1121298"/>
    <lineage>
        <taxon>Bacteria</taxon>
        <taxon>Bacillati</taxon>
        <taxon>Bacillota</taxon>
        <taxon>Clostridia</taxon>
        <taxon>Eubacteriales</taxon>
        <taxon>Clostridiaceae</taxon>
        <taxon>Clostridium</taxon>
    </lineage>
</organism>
<dbReference type="GO" id="GO:0016491">
    <property type="term" value="F:oxidoreductase activity"/>
    <property type="evidence" value="ECO:0007669"/>
    <property type="project" value="UniProtKB-KW"/>
</dbReference>
<keyword evidence="6" id="KW-0472">Membrane</keyword>
<sequence>MLKEKYDVIVIGGGVAGSIAAIASARAGAKTLVVERYGFMGGMLTMAGVGPMMTFHAGDTQVVKGIPDELIQTLKEMGGSPGHIKDTIGYASSLTPFDAEAMKYVIEHKHIEAGGEMLYHSFFTDCKVQDHKLKSVQFWTKSGLIELQAETFVDATGDADLSVKAGVPYEYGRKLDGLAQPMTMKARIGNVDINKVRKYMKDNPEDFFTKDWSSFDETPKLSVSGFYSKLKEAKENGDLTYPRETVLFFENNNPGEVILNMSRILKLNATDSYELTQGEIQGREQVRQSVNFLKKYIPGFEKCYLVSTGPQIGVRETRRIKGVYTLTAEEMMDNVMFNDAIAMGGYPFDIHSPDGGSNDDKFLKAGTYYSIPYRIMVNNEVDNLITTGRCVSAEHEAASSLRVSPIAMALGHAAGAAAALASSSHKAAKDIDVKELRKILLQQGAYLTPFKK</sequence>
<dbReference type="Gene3D" id="3.50.50.60">
    <property type="entry name" value="FAD/NAD(P)-binding domain"/>
    <property type="match status" value="1"/>
</dbReference>
<evidence type="ECO:0000256" key="3">
    <source>
        <dbReference type="ARBA" id="ARBA00023002"/>
    </source>
</evidence>
<dbReference type="SUPFAM" id="SSF51905">
    <property type="entry name" value="FAD/NAD(P)-binding domain"/>
    <property type="match status" value="1"/>
</dbReference>
<dbReference type="RefSeq" id="WP_242948964.1">
    <property type="nucleotide sequence ID" value="NZ_FQZO01000004.1"/>
</dbReference>
<dbReference type="Proteomes" id="UP000184080">
    <property type="component" value="Unassembled WGS sequence"/>
</dbReference>
<dbReference type="Pfam" id="PF12831">
    <property type="entry name" value="FAD_oxidored"/>
    <property type="match status" value="1"/>
</dbReference>
<proteinExistence type="predicted"/>
<evidence type="ECO:0000256" key="6">
    <source>
        <dbReference type="SAM" id="Phobius"/>
    </source>
</evidence>
<evidence type="ECO:0000256" key="4">
    <source>
        <dbReference type="ARBA" id="ARBA00023004"/>
    </source>
</evidence>
<reference evidence="7 8" key="1">
    <citation type="submission" date="2016-11" db="EMBL/GenBank/DDBJ databases">
        <authorList>
            <person name="Jaros S."/>
            <person name="Januszkiewicz K."/>
            <person name="Wedrychowicz H."/>
        </authorList>
    </citation>
    <scope>NUCLEOTIDE SEQUENCE [LARGE SCALE GENOMIC DNA]</scope>
    <source>
        <strain evidence="7 8">DSM 21864</strain>
    </source>
</reference>
<keyword evidence="5" id="KW-0411">Iron-sulfur</keyword>
<dbReference type="PANTHER" id="PTHR43498">
    <property type="entry name" value="FERREDOXIN:COB-COM HETERODISULFIDE REDUCTASE SUBUNIT A"/>
    <property type="match status" value="1"/>
</dbReference>
<evidence type="ECO:0000313" key="7">
    <source>
        <dbReference type="EMBL" id="SHJ35602.1"/>
    </source>
</evidence>